<dbReference type="EMBL" id="JAQGDS010000003">
    <property type="protein sequence ID" value="KAJ6262137.1"/>
    <property type="molecule type" value="Genomic_DNA"/>
</dbReference>
<sequence length="708" mass="78054">MASITNKKRENLHTDVGMVGRKTGFTVQNLPRNDDGMEDMSAFFSSPRAESEARAPDNYPEDLPSDDSHDDRHDMVESRGVSDLASNAHDATPRIRLDSSASMDIEESLLISAFVQPSILPAVSWDIFASPTKVNIINYSFAIRRLTKHTPIPPTVTIVTISDNEAEDDFTSSKENMPKASEEEPAPHGTNHISSISKAQRGMTASTGLRSGGHGSRLLTQGKRHLQLKADSLGQSDDEERDLSIIDTVDSAESANPSSAKTNSHHDSNNSARQTMKNDTTGSNLVGKRKQEASRPRPSDLDRSNTKQRSRGSRVESRTSVGSNTDSIPEEVGQSDTEDAEDARASRDTSASRESPGSNQEESTSNSKNHGIAAQQSNSSLPRRAGRPKKIQASLPPRVRRANSLEQTTQNPTDRTSRQDATTATESVNAGQNQKMQPNPGQRPPLAKRGRKRKLDSLTTEEPTSNLNGLPRSKSDVSGDNAISNREKTQDKSSSTDQAPVLATDAKAGNAQLESDRPKRSRIAPLQYWKNEKRVYTVNERRESGTAVSLTEEVIRIEEKPATRPQRKSRARTQETTVHTKKMNKSGKVKVLNNNDQEDLSDNDTDDEDWEKLEEDEIEDEIAISRNGIEFKPIFGSDYLFAKTMGKEFMGCGILELQTGATKKLKSSGKMQLVFFVLEGKIEAEVNELGFRINRGGQFQVPRETEVE</sequence>
<feature type="compositionally biased region" description="Basic and acidic residues" evidence="5">
    <location>
        <begin position="342"/>
        <end position="351"/>
    </location>
</feature>
<feature type="domain" description="Mif2 N-terminal" evidence="7">
    <location>
        <begin position="14"/>
        <end position="86"/>
    </location>
</feature>
<dbReference type="InterPro" id="IPR014710">
    <property type="entry name" value="RmlC-like_jellyroll"/>
</dbReference>
<keyword evidence="9" id="KW-1185">Reference proteome</keyword>
<feature type="compositionally biased region" description="Polar residues" evidence="5">
    <location>
        <begin position="318"/>
        <end position="327"/>
    </location>
</feature>
<dbReference type="GO" id="GO:0019237">
    <property type="term" value="F:centromeric DNA binding"/>
    <property type="evidence" value="ECO:0007669"/>
    <property type="project" value="InterPro"/>
</dbReference>
<dbReference type="InterPro" id="IPR028386">
    <property type="entry name" value="CENP-C/Mif2/cnp3"/>
</dbReference>
<feature type="compositionally biased region" description="Polar residues" evidence="5">
    <location>
        <begin position="457"/>
        <end position="468"/>
    </location>
</feature>
<name>A0AAD6J4V6_DREDA</name>
<dbReference type="Gene3D" id="2.60.120.10">
    <property type="entry name" value="Jelly Rolls"/>
    <property type="match status" value="1"/>
</dbReference>
<evidence type="ECO:0000313" key="8">
    <source>
        <dbReference type="EMBL" id="KAJ6262137.1"/>
    </source>
</evidence>
<organism evidence="8 9">
    <name type="scientific">Drechslerella dactyloides</name>
    <name type="common">Nematode-trapping fungus</name>
    <name type="synonym">Arthrobotrys dactyloides</name>
    <dbReference type="NCBI Taxonomy" id="74499"/>
    <lineage>
        <taxon>Eukaryota</taxon>
        <taxon>Fungi</taxon>
        <taxon>Dikarya</taxon>
        <taxon>Ascomycota</taxon>
        <taxon>Pezizomycotina</taxon>
        <taxon>Orbiliomycetes</taxon>
        <taxon>Orbiliales</taxon>
        <taxon>Orbiliaceae</taxon>
        <taxon>Drechslerella</taxon>
    </lineage>
</organism>
<dbReference type="AlphaFoldDB" id="A0AAD6J4V6"/>
<dbReference type="InterPro" id="IPR028929">
    <property type="entry name" value="Mif2_N"/>
</dbReference>
<dbReference type="GO" id="GO:0000776">
    <property type="term" value="C:kinetochore"/>
    <property type="evidence" value="ECO:0007669"/>
    <property type="project" value="InterPro"/>
</dbReference>
<dbReference type="InterPro" id="IPR025974">
    <property type="entry name" value="Mif2/CENP-C_cupin"/>
</dbReference>
<dbReference type="PANTHER" id="PTHR16684">
    <property type="entry name" value="CENTROMERE PROTEIN C"/>
    <property type="match status" value="1"/>
</dbReference>
<evidence type="ECO:0000256" key="2">
    <source>
        <dbReference type="ARBA" id="ARBA00010291"/>
    </source>
</evidence>
<comment type="subcellular location">
    <subcellularLocation>
        <location evidence="1">Nucleus</location>
    </subcellularLocation>
</comment>
<feature type="compositionally biased region" description="Basic and acidic residues" evidence="5">
    <location>
        <begin position="176"/>
        <end position="186"/>
    </location>
</feature>
<feature type="compositionally biased region" description="Polar residues" evidence="5">
    <location>
        <begin position="352"/>
        <end position="381"/>
    </location>
</feature>
<proteinExistence type="inferred from homology"/>
<evidence type="ECO:0000259" key="7">
    <source>
        <dbReference type="Pfam" id="PF15624"/>
    </source>
</evidence>
<dbReference type="GO" id="GO:0051315">
    <property type="term" value="P:attachment of mitotic spindle microtubules to kinetochore"/>
    <property type="evidence" value="ECO:0007669"/>
    <property type="project" value="TreeGrafter"/>
</dbReference>
<dbReference type="GO" id="GO:0051455">
    <property type="term" value="P:spindle attachment to meiosis I kinetochore"/>
    <property type="evidence" value="ECO:0007669"/>
    <property type="project" value="TreeGrafter"/>
</dbReference>
<dbReference type="PANTHER" id="PTHR16684:SF11">
    <property type="entry name" value="CENTROMERE PROTEIN C"/>
    <property type="match status" value="1"/>
</dbReference>
<keyword evidence="3" id="KW-0238">DNA-binding</keyword>
<evidence type="ECO:0000259" key="6">
    <source>
        <dbReference type="Pfam" id="PF11699"/>
    </source>
</evidence>
<feature type="compositionally biased region" description="Polar residues" evidence="5">
    <location>
        <begin position="404"/>
        <end position="440"/>
    </location>
</feature>
<accession>A0AAD6J4V6</accession>
<gene>
    <name evidence="8" type="ORF">Dda_2942</name>
</gene>
<feature type="compositionally biased region" description="Basic and acidic residues" evidence="5">
    <location>
        <begin position="289"/>
        <end position="305"/>
    </location>
</feature>
<protein>
    <submittedName>
        <fullName evidence="8">Inner kinetochore subunit cnp3</fullName>
    </submittedName>
</protein>
<feature type="region of interest" description="Disordered" evidence="5">
    <location>
        <begin position="23"/>
        <end position="87"/>
    </location>
</feature>
<evidence type="ECO:0000256" key="1">
    <source>
        <dbReference type="ARBA" id="ARBA00004123"/>
    </source>
</evidence>
<reference evidence="8" key="1">
    <citation type="submission" date="2023-01" db="EMBL/GenBank/DDBJ databases">
        <title>The chitinases involved in constricting ring structure development in the nematode-trapping fungus Drechslerella dactyloides.</title>
        <authorList>
            <person name="Wang R."/>
            <person name="Zhang L."/>
            <person name="Tang P."/>
            <person name="Li S."/>
            <person name="Liang L."/>
        </authorList>
    </citation>
    <scope>NUCLEOTIDE SEQUENCE</scope>
    <source>
        <strain evidence="8">YMF1.00031</strain>
    </source>
</reference>
<evidence type="ECO:0000256" key="3">
    <source>
        <dbReference type="ARBA" id="ARBA00023125"/>
    </source>
</evidence>
<keyword evidence="4" id="KW-0539">Nucleus</keyword>
<evidence type="ECO:0000313" key="9">
    <source>
        <dbReference type="Proteomes" id="UP001221413"/>
    </source>
</evidence>
<dbReference type="Pfam" id="PF15624">
    <property type="entry name" value="Mif2_N"/>
    <property type="match status" value="1"/>
</dbReference>
<feature type="region of interest" description="Disordered" evidence="5">
    <location>
        <begin position="167"/>
        <end position="217"/>
    </location>
</feature>
<feature type="region of interest" description="Disordered" evidence="5">
    <location>
        <begin position="561"/>
        <end position="609"/>
    </location>
</feature>
<dbReference type="GO" id="GO:0005634">
    <property type="term" value="C:nucleus"/>
    <property type="evidence" value="ECO:0007669"/>
    <property type="project" value="UniProtKB-SubCell"/>
</dbReference>
<evidence type="ECO:0000256" key="4">
    <source>
        <dbReference type="ARBA" id="ARBA00023242"/>
    </source>
</evidence>
<comment type="caution">
    <text evidence="8">The sequence shown here is derived from an EMBL/GenBank/DDBJ whole genome shotgun (WGS) entry which is preliminary data.</text>
</comment>
<feature type="domain" description="Mif2/CENP-C cupin" evidence="6">
    <location>
        <begin position="641"/>
        <end position="705"/>
    </location>
</feature>
<dbReference type="Proteomes" id="UP001221413">
    <property type="component" value="Unassembled WGS sequence"/>
</dbReference>
<comment type="similarity">
    <text evidence="2">Belongs to the CENP-C/MIF2 family.</text>
</comment>
<feature type="compositionally biased region" description="Basic residues" evidence="5">
    <location>
        <begin position="579"/>
        <end position="588"/>
    </location>
</feature>
<feature type="compositionally biased region" description="Polar residues" evidence="5">
    <location>
        <begin position="269"/>
        <end position="284"/>
    </location>
</feature>
<feature type="compositionally biased region" description="Acidic residues" evidence="5">
    <location>
        <begin position="596"/>
        <end position="609"/>
    </location>
</feature>
<feature type="region of interest" description="Disordered" evidence="5">
    <location>
        <begin position="251"/>
        <end position="525"/>
    </location>
</feature>
<dbReference type="Pfam" id="PF11699">
    <property type="entry name" value="CENP-C_C"/>
    <property type="match status" value="1"/>
</dbReference>
<evidence type="ECO:0000256" key="5">
    <source>
        <dbReference type="SAM" id="MobiDB-lite"/>
    </source>
</evidence>
<dbReference type="GO" id="GO:0051382">
    <property type="term" value="P:kinetochore assembly"/>
    <property type="evidence" value="ECO:0007669"/>
    <property type="project" value="InterPro"/>
</dbReference>
<feature type="compositionally biased region" description="Polar residues" evidence="5">
    <location>
        <begin position="251"/>
        <end position="262"/>
    </location>
</feature>
<feature type="compositionally biased region" description="Basic and acidic residues" evidence="5">
    <location>
        <begin position="66"/>
        <end position="77"/>
    </location>
</feature>